<dbReference type="EMBL" id="BMJA01000001">
    <property type="protein sequence ID" value="GGA23144.1"/>
    <property type="molecule type" value="Genomic_DNA"/>
</dbReference>
<dbReference type="InterPro" id="IPR023213">
    <property type="entry name" value="CAT-like_dom_sf"/>
</dbReference>
<dbReference type="Gene3D" id="3.30.559.10">
    <property type="entry name" value="Chloramphenicol acetyltransferase-like domain"/>
    <property type="match status" value="1"/>
</dbReference>
<dbReference type="Proteomes" id="UP000620046">
    <property type="component" value="Unassembled WGS sequence"/>
</dbReference>
<proteinExistence type="predicted"/>
<evidence type="ECO:0000313" key="2">
    <source>
        <dbReference type="Proteomes" id="UP000620046"/>
    </source>
</evidence>
<dbReference type="SUPFAM" id="SSF52777">
    <property type="entry name" value="CoA-dependent acyltransferases"/>
    <property type="match status" value="1"/>
</dbReference>
<evidence type="ECO:0000313" key="1">
    <source>
        <dbReference type="EMBL" id="GGA23144.1"/>
    </source>
</evidence>
<keyword evidence="2" id="KW-1185">Reference proteome</keyword>
<accession>A0ABQ1FPL0</accession>
<sequence>MSYEQPMSLPLTIAQRGLWVGQKIGATNATLNITEMLEVCGPVKPKLFMRALWQLTREPG</sequence>
<reference evidence="2" key="1">
    <citation type="journal article" date="2019" name="Int. J. Syst. Evol. Microbiol.">
        <title>The Global Catalogue of Microorganisms (GCM) 10K type strain sequencing project: providing services to taxonomists for standard genome sequencing and annotation.</title>
        <authorList>
            <consortium name="The Broad Institute Genomics Platform"/>
            <consortium name="The Broad Institute Genome Sequencing Center for Infectious Disease"/>
            <person name="Wu L."/>
            <person name="Ma J."/>
        </authorList>
    </citation>
    <scope>NUCLEOTIDE SEQUENCE [LARGE SCALE GENOMIC DNA]</scope>
    <source>
        <strain evidence="2">CGMCC 1.15439</strain>
    </source>
</reference>
<comment type="caution">
    <text evidence="1">The sequence shown here is derived from an EMBL/GenBank/DDBJ whole genome shotgun (WGS) entry which is preliminary data.</text>
</comment>
<organism evidence="1 2">
    <name type="scientific">Dyella nitratireducens</name>
    <dbReference type="NCBI Taxonomy" id="1849580"/>
    <lineage>
        <taxon>Bacteria</taxon>
        <taxon>Pseudomonadati</taxon>
        <taxon>Pseudomonadota</taxon>
        <taxon>Gammaproteobacteria</taxon>
        <taxon>Lysobacterales</taxon>
        <taxon>Rhodanobacteraceae</taxon>
        <taxon>Dyella</taxon>
    </lineage>
</organism>
<protein>
    <submittedName>
        <fullName evidence="1">Uncharacterized protein</fullName>
    </submittedName>
</protein>
<gene>
    <name evidence="1" type="ORF">GCM10010981_09310</name>
</gene>
<name>A0ABQ1FPL0_9GAMM</name>